<evidence type="ECO:0000259" key="1">
    <source>
        <dbReference type="Pfam" id="PF10646"/>
    </source>
</evidence>
<organism evidence="2 3">
    <name type="scientific">Kutzneria buriramensis</name>
    <dbReference type="NCBI Taxonomy" id="1045776"/>
    <lineage>
        <taxon>Bacteria</taxon>
        <taxon>Bacillati</taxon>
        <taxon>Actinomycetota</taxon>
        <taxon>Actinomycetes</taxon>
        <taxon>Pseudonocardiales</taxon>
        <taxon>Pseudonocardiaceae</taxon>
        <taxon>Kutzneria</taxon>
    </lineage>
</organism>
<sequence>MIRRNGLLSVVALLLAGAVVGTMVAACGIRPSTVITGREAPRGAVVSLTVYLLKNDALRPTSRALPPPTTYPSDLTAKPFYVNPHDDALHALADGPTTTDAAGGLTSDVPVGTRMSSTYDDAYGNVVFAEPPDKQPLSQHALDQIVCTLATSYAGDGNTSSTTMKVTVIVYGRPQPKQSCPFAIP</sequence>
<dbReference type="OrthoDB" id="3619627at2"/>
<reference evidence="2 3" key="1">
    <citation type="submission" date="2018-08" db="EMBL/GenBank/DDBJ databases">
        <title>Genomic Encyclopedia of Archaeal and Bacterial Type Strains, Phase II (KMG-II): from individual species to whole genera.</title>
        <authorList>
            <person name="Goeker M."/>
        </authorList>
    </citation>
    <scope>NUCLEOTIDE SEQUENCE [LARGE SCALE GENOMIC DNA]</scope>
    <source>
        <strain evidence="2 3">DSM 45791</strain>
    </source>
</reference>
<dbReference type="RefSeq" id="WP_116172757.1">
    <property type="nucleotide sequence ID" value="NZ_CP144375.1"/>
</dbReference>
<dbReference type="PROSITE" id="PS51257">
    <property type="entry name" value="PROKAR_LIPOPROTEIN"/>
    <property type="match status" value="1"/>
</dbReference>
<dbReference type="AlphaFoldDB" id="A0A3E0ICN0"/>
<evidence type="ECO:0000313" key="2">
    <source>
        <dbReference type="EMBL" id="REH55935.1"/>
    </source>
</evidence>
<keyword evidence="3" id="KW-1185">Reference proteome</keyword>
<proteinExistence type="predicted"/>
<evidence type="ECO:0000313" key="3">
    <source>
        <dbReference type="Proteomes" id="UP000256269"/>
    </source>
</evidence>
<feature type="domain" description="GerMN" evidence="1">
    <location>
        <begin position="49"/>
        <end position="150"/>
    </location>
</feature>
<accession>A0A3E0ICN0</accession>
<dbReference type="Pfam" id="PF10646">
    <property type="entry name" value="Germane"/>
    <property type="match status" value="1"/>
</dbReference>
<dbReference type="Proteomes" id="UP000256269">
    <property type="component" value="Unassembled WGS sequence"/>
</dbReference>
<protein>
    <recommendedName>
        <fullName evidence="1">GerMN domain-containing protein</fullName>
    </recommendedName>
</protein>
<dbReference type="InterPro" id="IPR019606">
    <property type="entry name" value="GerMN"/>
</dbReference>
<dbReference type="EMBL" id="QUNO01000001">
    <property type="protein sequence ID" value="REH55935.1"/>
    <property type="molecule type" value="Genomic_DNA"/>
</dbReference>
<name>A0A3E0ICN0_9PSEU</name>
<comment type="caution">
    <text evidence="2">The sequence shown here is derived from an EMBL/GenBank/DDBJ whole genome shotgun (WGS) entry which is preliminary data.</text>
</comment>
<gene>
    <name evidence="2" type="ORF">BCF44_101963</name>
</gene>